<dbReference type="Pfam" id="PF01656">
    <property type="entry name" value="CbiA"/>
    <property type="match status" value="1"/>
</dbReference>
<protein>
    <submittedName>
        <fullName evidence="2">ParA family protein</fullName>
    </submittedName>
</protein>
<sequence length="213" mass="24132">MSIILCTQHKGGAGKTTLAVHLAGFLATQLGRILLIDCDTQRNAWLFYFRSKAQTPLQLKEHSNQLSIIWNPDREPIRRIADTQTYDHIILDMSTPLPDTVKVIVDNYPDVVLIPVSQHPWAIEGLSDTLPVISKLEEFAGFTPEVVIVPLGSYKQKINEKMQSISRLPSNYNLANRMKNLNKEVDRALDEGKLIWTYPGLENLQEYFSSLLS</sequence>
<proteinExistence type="predicted"/>
<feature type="domain" description="CobQ/CobB/MinD/ParA nucleotide binding" evidence="1">
    <location>
        <begin position="5"/>
        <end position="141"/>
    </location>
</feature>
<dbReference type="InterPro" id="IPR002586">
    <property type="entry name" value="CobQ/CobB/MinD/ParA_Nub-bd_dom"/>
</dbReference>
<dbReference type="CDD" id="cd02042">
    <property type="entry name" value="ParAB_family"/>
    <property type="match status" value="1"/>
</dbReference>
<evidence type="ECO:0000313" key="2">
    <source>
        <dbReference type="EMBL" id="XCM37057.1"/>
    </source>
</evidence>
<dbReference type="PANTHER" id="PTHR13696:SF96">
    <property type="entry name" value="COBQ_COBB_MIND_PARA NUCLEOTIDE BINDING DOMAIN-CONTAINING PROTEIN"/>
    <property type="match status" value="1"/>
</dbReference>
<accession>A0AAU8JCY5</accession>
<dbReference type="EMBL" id="CP159837">
    <property type="protein sequence ID" value="XCM37057.1"/>
    <property type="molecule type" value="Genomic_DNA"/>
</dbReference>
<organism evidence="2">
    <name type="scientific">Planktothricoides raciborskii GIHE-MW2</name>
    <dbReference type="NCBI Taxonomy" id="2792601"/>
    <lineage>
        <taxon>Bacteria</taxon>
        <taxon>Bacillati</taxon>
        <taxon>Cyanobacteriota</taxon>
        <taxon>Cyanophyceae</taxon>
        <taxon>Oscillatoriophycideae</taxon>
        <taxon>Oscillatoriales</taxon>
        <taxon>Oscillatoriaceae</taxon>
        <taxon>Planktothricoides</taxon>
    </lineage>
</organism>
<dbReference type="InterPro" id="IPR050678">
    <property type="entry name" value="DNA_Partitioning_ATPase"/>
</dbReference>
<reference evidence="2" key="1">
    <citation type="submission" date="2024-07" db="EMBL/GenBank/DDBJ databases">
        <authorList>
            <person name="Kim Y.J."/>
            <person name="Jeong J.Y."/>
        </authorList>
    </citation>
    <scope>NUCLEOTIDE SEQUENCE</scope>
    <source>
        <strain evidence="2">GIHE-MW2</strain>
    </source>
</reference>
<gene>
    <name evidence="2" type="ORF">ABWT76_005863</name>
</gene>
<dbReference type="AlphaFoldDB" id="A0AAU8JCY5"/>
<dbReference type="Gene3D" id="3.40.50.300">
    <property type="entry name" value="P-loop containing nucleotide triphosphate hydrolases"/>
    <property type="match status" value="1"/>
</dbReference>
<dbReference type="SUPFAM" id="SSF52540">
    <property type="entry name" value="P-loop containing nucleoside triphosphate hydrolases"/>
    <property type="match status" value="1"/>
</dbReference>
<name>A0AAU8JCY5_9CYAN</name>
<dbReference type="InterPro" id="IPR027417">
    <property type="entry name" value="P-loop_NTPase"/>
</dbReference>
<dbReference type="PANTHER" id="PTHR13696">
    <property type="entry name" value="P-LOOP CONTAINING NUCLEOSIDE TRIPHOSPHATE HYDROLASE"/>
    <property type="match status" value="1"/>
</dbReference>
<evidence type="ECO:0000259" key="1">
    <source>
        <dbReference type="Pfam" id="PF01656"/>
    </source>
</evidence>
<dbReference type="RefSeq" id="WP_190876785.1">
    <property type="nucleotide sequence ID" value="NZ_CP159837.1"/>
</dbReference>